<dbReference type="PRINTS" id="PR01264">
    <property type="entry name" value="MECHCHANNEL"/>
</dbReference>
<dbReference type="PANTHER" id="PTHR30266">
    <property type="entry name" value="MECHANOSENSITIVE CHANNEL MSCL"/>
    <property type="match status" value="1"/>
</dbReference>
<accession>A0AAW9RL73</accession>
<evidence type="ECO:0000256" key="9">
    <source>
        <dbReference type="ARBA" id="ARBA00023303"/>
    </source>
</evidence>
<evidence type="ECO:0000256" key="7">
    <source>
        <dbReference type="ARBA" id="ARBA00023065"/>
    </source>
</evidence>
<keyword evidence="5 10" id="KW-0812">Transmembrane</keyword>
<protein>
    <recommendedName>
        <fullName evidence="10">Large-conductance mechanosensitive channel</fullName>
    </recommendedName>
</protein>
<evidence type="ECO:0000256" key="3">
    <source>
        <dbReference type="ARBA" id="ARBA00022448"/>
    </source>
</evidence>
<feature type="transmembrane region" description="Helical" evidence="10">
    <location>
        <begin position="79"/>
        <end position="102"/>
    </location>
</feature>
<keyword evidence="3 10" id="KW-0813">Transport</keyword>
<dbReference type="InterPro" id="IPR019823">
    <property type="entry name" value="Mechanosensitive_channel_CS"/>
</dbReference>
<comment type="subcellular location">
    <subcellularLocation>
        <location evidence="10">Cell inner membrane</location>
        <topology evidence="10">Multi-pass membrane protein</topology>
    </subcellularLocation>
    <subcellularLocation>
        <location evidence="1">Cell membrane</location>
        <topology evidence="1">Multi-pass membrane protein</topology>
    </subcellularLocation>
</comment>
<dbReference type="NCBIfam" id="NF010557">
    <property type="entry name" value="PRK13952.1"/>
    <property type="match status" value="1"/>
</dbReference>
<comment type="caution">
    <text evidence="11">The sequence shown here is derived from an EMBL/GenBank/DDBJ whole genome shotgun (WGS) entry which is preliminary data.</text>
</comment>
<keyword evidence="9 10" id="KW-0407">Ion channel</keyword>
<dbReference type="PROSITE" id="PS01327">
    <property type="entry name" value="MSCL"/>
    <property type="match status" value="1"/>
</dbReference>
<evidence type="ECO:0000256" key="6">
    <source>
        <dbReference type="ARBA" id="ARBA00022989"/>
    </source>
</evidence>
<evidence type="ECO:0000256" key="1">
    <source>
        <dbReference type="ARBA" id="ARBA00004651"/>
    </source>
</evidence>
<comment type="function">
    <text evidence="10">Channel that opens in response to stretch forces in the membrane lipid bilayer. May participate in the regulation of osmotic pressure changes within the cell.</text>
</comment>
<dbReference type="SUPFAM" id="SSF81330">
    <property type="entry name" value="Gated mechanosensitive channel"/>
    <property type="match status" value="1"/>
</dbReference>
<keyword evidence="6 10" id="KW-1133">Transmembrane helix</keyword>
<dbReference type="EMBL" id="JAZHOF010000002">
    <property type="protein sequence ID" value="MEJ8570997.1"/>
    <property type="molecule type" value="Genomic_DNA"/>
</dbReference>
<name>A0AAW9RL73_9HYPH</name>
<evidence type="ECO:0000256" key="2">
    <source>
        <dbReference type="ARBA" id="ARBA00007254"/>
    </source>
</evidence>
<keyword evidence="8 10" id="KW-0472">Membrane</keyword>
<dbReference type="InterPro" id="IPR037673">
    <property type="entry name" value="MSC/AndL"/>
</dbReference>
<evidence type="ECO:0000256" key="10">
    <source>
        <dbReference type="HAMAP-Rule" id="MF_00115"/>
    </source>
</evidence>
<dbReference type="InterPro" id="IPR036019">
    <property type="entry name" value="MscL_channel"/>
</dbReference>
<dbReference type="Gene3D" id="1.10.1200.120">
    <property type="entry name" value="Large-conductance mechanosensitive channel, MscL, domain 1"/>
    <property type="match status" value="1"/>
</dbReference>
<dbReference type="GO" id="GO:0005886">
    <property type="term" value="C:plasma membrane"/>
    <property type="evidence" value="ECO:0007669"/>
    <property type="project" value="UniProtKB-SubCell"/>
</dbReference>
<comment type="similarity">
    <text evidence="2 10">Belongs to the MscL family.</text>
</comment>
<evidence type="ECO:0000256" key="4">
    <source>
        <dbReference type="ARBA" id="ARBA00022475"/>
    </source>
</evidence>
<dbReference type="InterPro" id="IPR001185">
    <property type="entry name" value="MS_channel"/>
</dbReference>
<dbReference type="RefSeq" id="WP_340328891.1">
    <property type="nucleotide sequence ID" value="NZ_JAZHOF010000002.1"/>
</dbReference>
<proteinExistence type="inferred from homology"/>
<organism evidence="11 12">
    <name type="scientific">Microbaculum marinum</name>
    <dbReference type="NCBI Taxonomy" id="1764581"/>
    <lineage>
        <taxon>Bacteria</taxon>
        <taxon>Pseudomonadati</taxon>
        <taxon>Pseudomonadota</taxon>
        <taxon>Alphaproteobacteria</taxon>
        <taxon>Hyphomicrobiales</taxon>
        <taxon>Tepidamorphaceae</taxon>
        <taxon>Microbaculum</taxon>
    </lineage>
</organism>
<evidence type="ECO:0000256" key="5">
    <source>
        <dbReference type="ARBA" id="ARBA00022692"/>
    </source>
</evidence>
<keyword evidence="7 10" id="KW-0406">Ion transport</keyword>
<keyword evidence="12" id="KW-1185">Reference proteome</keyword>
<gene>
    <name evidence="10 11" type="primary">mscL</name>
    <name evidence="11" type="ORF">V3328_05910</name>
</gene>
<feature type="transmembrane region" description="Helical" evidence="10">
    <location>
        <begin position="12"/>
        <end position="31"/>
    </location>
</feature>
<comment type="subunit">
    <text evidence="10">Homopentamer.</text>
</comment>
<evidence type="ECO:0000313" key="11">
    <source>
        <dbReference type="EMBL" id="MEJ8570997.1"/>
    </source>
</evidence>
<dbReference type="Proteomes" id="UP001378188">
    <property type="component" value="Unassembled WGS sequence"/>
</dbReference>
<evidence type="ECO:0000313" key="12">
    <source>
        <dbReference type="Proteomes" id="UP001378188"/>
    </source>
</evidence>
<dbReference type="HAMAP" id="MF_00115">
    <property type="entry name" value="MscL"/>
    <property type="match status" value="1"/>
</dbReference>
<keyword evidence="4 10" id="KW-1003">Cell membrane</keyword>
<sequence>MLGEFREFAVKGNVVDMAVGIVIGGAFGTIVNSLVNDIIMPPVGLALGGVDFSSIMTVLKGEGPYPSPAAAQEAGAVTINWGLFINSLISFLIVAWALFMVIKVINRLKAQFEEKKEEGVAAPPRQEVLLEEIRDLLAKKQS</sequence>
<dbReference type="GO" id="GO:0008381">
    <property type="term" value="F:mechanosensitive monoatomic ion channel activity"/>
    <property type="evidence" value="ECO:0007669"/>
    <property type="project" value="UniProtKB-UniRule"/>
</dbReference>
<dbReference type="NCBIfam" id="NF001843">
    <property type="entry name" value="PRK00567.1-4"/>
    <property type="match status" value="1"/>
</dbReference>
<keyword evidence="10" id="KW-0997">Cell inner membrane</keyword>
<reference evidence="11 12" key="1">
    <citation type="submission" date="2024-02" db="EMBL/GenBank/DDBJ databases">
        <title>Genome analysis and characterization of Microbaculum marinisediminis sp. nov., isolated from marine sediment.</title>
        <authorList>
            <person name="Du Z.-J."/>
            <person name="Ye Y.-Q."/>
            <person name="Zhang Z.-R."/>
            <person name="Yuan S.-M."/>
            <person name="Zhang X.-Y."/>
        </authorList>
    </citation>
    <scope>NUCLEOTIDE SEQUENCE [LARGE SCALE GENOMIC DNA]</scope>
    <source>
        <strain evidence="11 12">SDUM1044001</strain>
    </source>
</reference>
<evidence type="ECO:0000256" key="8">
    <source>
        <dbReference type="ARBA" id="ARBA00023136"/>
    </source>
</evidence>
<dbReference type="NCBIfam" id="TIGR00220">
    <property type="entry name" value="mscL"/>
    <property type="match status" value="1"/>
</dbReference>
<dbReference type="PANTHER" id="PTHR30266:SF2">
    <property type="entry name" value="LARGE-CONDUCTANCE MECHANOSENSITIVE CHANNEL"/>
    <property type="match status" value="1"/>
</dbReference>
<dbReference type="Pfam" id="PF01741">
    <property type="entry name" value="MscL"/>
    <property type="match status" value="1"/>
</dbReference>
<dbReference type="AlphaFoldDB" id="A0AAW9RL73"/>